<dbReference type="SUPFAM" id="SSF103481">
    <property type="entry name" value="Multidrug resistance efflux transporter EmrE"/>
    <property type="match status" value="2"/>
</dbReference>
<comment type="similarity">
    <text evidence="2">Belongs to the EamA transporter family.</text>
</comment>
<evidence type="ECO:0000256" key="8">
    <source>
        <dbReference type="SAM" id="Phobius"/>
    </source>
</evidence>
<feature type="transmembrane region" description="Helical" evidence="8">
    <location>
        <begin position="269"/>
        <end position="288"/>
    </location>
</feature>
<keyword evidence="5 8" id="KW-0812">Transmembrane</keyword>
<evidence type="ECO:0000313" key="11">
    <source>
        <dbReference type="Proteomes" id="UP001524502"/>
    </source>
</evidence>
<feature type="transmembrane region" description="Helical" evidence="8">
    <location>
        <begin position="101"/>
        <end position="123"/>
    </location>
</feature>
<dbReference type="Proteomes" id="UP001524502">
    <property type="component" value="Unassembled WGS sequence"/>
</dbReference>
<evidence type="ECO:0000256" key="1">
    <source>
        <dbReference type="ARBA" id="ARBA00004651"/>
    </source>
</evidence>
<evidence type="ECO:0000259" key="9">
    <source>
        <dbReference type="Pfam" id="PF00892"/>
    </source>
</evidence>
<gene>
    <name evidence="10" type="primary">rarD</name>
    <name evidence="10" type="ORF">NE619_04540</name>
</gene>
<feature type="transmembrane region" description="Helical" evidence="8">
    <location>
        <begin position="181"/>
        <end position="201"/>
    </location>
</feature>
<dbReference type="Pfam" id="PF00892">
    <property type="entry name" value="EamA"/>
    <property type="match status" value="2"/>
</dbReference>
<dbReference type="EMBL" id="JANFXK010000003">
    <property type="protein sequence ID" value="MCQ4635985.1"/>
    <property type="molecule type" value="Genomic_DNA"/>
</dbReference>
<keyword evidence="7 8" id="KW-0472">Membrane</keyword>
<sequence>MDQEKKKYRTGLFCSLSCSVLWGVLPIYWQALRPIESSVIIFYRIFLVGVVCFFAALKIFGMEEIKKPLRVPGAKLKYFIAGVLITANWSIYIWAVNADHVIQTCIGYYIEPLMVCVFGIIFFREKLTRHKLVAFLLACIGVVIILVHFMEVPFIALGLALTFAIYAAIKKSIELPALLSLLYETMFLSPAALVVVIYLEATGKGALGTGEPYQYVLLLMVGFVTAVPLGLFAAAANKIPMVTLGILEYVSPSISLVIGIFLLKEPFDMIQFLSFAVIWIGLAVFSLGEYRESKR</sequence>
<evidence type="ECO:0000256" key="6">
    <source>
        <dbReference type="ARBA" id="ARBA00022989"/>
    </source>
</evidence>
<accession>A0ABT1RLF1</accession>
<name>A0ABT1RLF1_9FIRM</name>
<dbReference type="InterPro" id="IPR037185">
    <property type="entry name" value="EmrE-like"/>
</dbReference>
<dbReference type="PANTHER" id="PTHR22911:SF137">
    <property type="entry name" value="SOLUTE CARRIER FAMILY 35 MEMBER G2-RELATED"/>
    <property type="match status" value="1"/>
</dbReference>
<feature type="domain" description="EamA" evidence="9">
    <location>
        <begin position="10"/>
        <end position="146"/>
    </location>
</feature>
<feature type="transmembrane region" description="Helical" evidence="8">
    <location>
        <begin position="130"/>
        <end position="147"/>
    </location>
</feature>
<dbReference type="InterPro" id="IPR004626">
    <property type="entry name" value="RarD"/>
</dbReference>
<evidence type="ECO:0000313" key="10">
    <source>
        <dbReference type="EMBL" id="MCQ4635985.1"/>
    </source>
</evidence>
<evidence type="ECO:0000256" key="7">
    <source>
        <dbReference type="ARBA" id="ARBA00023136"/>
    </source>
</evidence>
<reference evidence="10 11" key="1">
    <citation type="submission" date="2022-06" db="EMBL/GenBank/DDBJ databases">
        <title>Isolation of gut microbiota from human fecal samples.</title>
        <authorList>
            <person name="Pamer E.G."/>
            <person name="Barat B."/>
            <person name="Waligurski E."/>
            <person name="Medina S."/>
            <person name="Paddock L."/>
            <person name="Mostad J."/>
        </authorList>
    </citation>
    <scope>NUCLEOTIDE SEQUENCE [LARGE SCALE GENOMIC DNA]</scope>
    <source>
        <strain evidence="10 11">SL.3.17</strain>
    </source>
</reference>
<comment type="caution">
    <text evidence="10">The sequence shown here is derived from an EMBL/GenBank/DDBJ whole genome shotgun (WGS) entry which is preliminary data.</text>
</comment>
<protein>
    <submittedName>
        <fullName evidence="10">EamA family transporter RarD</fullName>
    </submittedName>
</protein>
<feature type="transmembrane region" description="Helical" evidence="8">
    <location>
        <begin position="213"/>
        <end position="234"/>
    </location>
</feature>
<feature type="transmembrane region" description="Helical" evidence="8">
    <location>
        <begin position="153"/>
        <end position="169"/>
    </location>
</feature>
<evidence type="ECO:0000256" key="3">
    <source>
        <dbReference type="ARBA" id="ARBA00022448"/>
    </source>
</evidence>
<feature type="transmembrane region" description="Helical" evidence="8">
    <location>
        <begin position="78"/>
        <end position="95"/>
    </location>
</feature>
<organism evidence="10 11">
    <name type="scientific">Anaerovorax odorimutans</name>
    <dbReference type="NCBI Taxonomy" id="109327"/>
    <lineage>
        <taxon>Bacteria</taxon>
        <taxon>Bacillati</taxon>
        <taxon>Bacillota</taxon>
        <taxon>Clostridia</taxon>
        <taxon>Peptostreptococcales</taxon>
        <taxon>Anaerovoracaceae</taxon>
        <taxon>Anaerovorax</taxon>
    </lineage>
</organism>
<evidence type="ECO:0000256" key="4">
    <source>
        <dbReference type="ARBA" id="ARBA00022475"/>
    </source>
</evidence>
<dbReference type="RefSeq" id="WP_256131168.1">
    <property type="nucleotide sequence ID" value="NZ_JANFXK010000003.1"/>
</dbReference>
<feature type="transmembrane region" description="Helical" evidence="8">
    <location>
        <begin position="246"/>
        <end position="263"/>
    </location>
</feature>
<keyword evidence="4" id="KW-1003">Cell membrane</keyword>
<proteinExistence type="inferred from homology"/>
<dbReference type="PANTHER" id="PTHR22911">
    <property type="entry name" value="ACYL-MALONYL CONDENSING ENZYME-RELATED"/>
    <property type="match status" value="1"/>
</dbReference>
<evidence type="ECO:0000256" key="5">
    <source>
        <dbReference type="ARBA" id="ARBA00022692"/>
    </source>
</evidence>
<dbReference type="InterPro" id="IPR000620">
    <property type="entry name" value="EamA_dom"/>
</dbReference>
<evidence type="ECO:0000256" key="2">
    <source>
        <dbReference type="ARBA" id="ARBA00007362"/>
    </source>
</evidence>
<comment type="subcellular location">
    <subcellularLocation>
        <location evidence="1">Cell membrane</location>
        <topology evidence="1">Multi-pass membrane protein</topology>
    </subcellularLocation>
</comment>
<feature type="domain" description="EamA" evidence="9">
    <location>
        <begin position="154"/>
        <end position="286"/>
    </location>
</feature>
<keyword evidence="6 8" id="KW-1133">Transmembrane helix</keyword>
<feature type="transmembrane region" description="Helical" evidence="8">
    <location>
        <begin position="37"/>
        <end position="57"/>
    </location>
</feature>
<keyword evidence="3" id="KW-0813">Transport</keyword>
<dbReference type="NCBIfam" id="TIGR00688">
    <property type="entry name" value="rarD"/>
    <property type="match status" value="1"/>
</dbReference>
<keyword evidence="11" id="KW-1185">Reference proteome</keyword>
<feature type="transmembrane region" description="Helical" evidence="8">
    <location>
        <begin position="12"/>
        <end position="31"/>
    </location>
</feature>